<evidence type="ECO:0000256" key="1">
    <source>
        <dbReference type="ARBA" id="ARBA00004722"/>
    </source>
</evidence>
<keyword evidence="12" id="KW-1133">Transmembrane helix</keyword>
<sequence length="637" mass="71239">MTKFKLNTGAEIPAIGFGTWQDEHAQEDAVAEALKAGYRHIDTARVYLTEKAVGRAIKKSGIPREELFVTTKLWNNKHHPDDVEEALDASLADLQLDYVDLYLMHWPVAWKRGDDLFPKKNGKYIMEDIDEVDTYIAMEKLLSTGKTKAIGVSNFGKAELDRLIKKTSVVPAVHQLEGHPWLQQRSFMDWHKAKGIHVTHYSPFGNQNEIYSSKVQLGKLIDEPVLAEVGKKYNKSAAQVALAWGVTQGHSVLPKSKTPARIKANLEGDFHLDESDMLEIQRIDKKLRFNDSSDDFGKPFFTDLEGKGIVAVIGYGFSKVEPNHRPFSLTDPSISFPYRDHETVSTAVLVVVGLIAPAVIIVITAVLIPISTKDQNVSRSALWRYKLWEWNAGWMGLAAACAWAWMATQGLKDLYGKPRPDMLARCNPDLSKIATYAVSGLGEKLEGATTLVTWEICRNKSSVLTNAGFSSFPSGHSSFSFAGLTYLTLWLCSKFSIGFPYLGHSLFNQNPIRQTDGSIRKRGAAPPVYMLVIAFVPIAVASFIAASRWFDYLHHGFDILFGGIMGAIFAWIGFRMYHLPITRGEGWSWAARSRRHAFFKCPRFPGEADEHPPIDTHVPQKTTRQDADVERSPDNLV</sequence>
<accession>A0A397H3S3</accession>
<evidence type="ECO:0000256" key="2">
    <source>
        <dbReference type="ARBA" id="ARBA00007905"/>
    </source>
</evidence>
<evidence type="ECO:0000259" key="13">
    <source>
        <dbReference type="SMART" id="SM00014"/>
    </source>
</evidence>
<evidence type="ECO:0000313" key="15">
    <source>
        <dbReference type="Proteomes" id="UP000215289"/>
    </source>
</evidence>
<keyword evidence="12" id="KW-0472">Membrane</keyword>
<feature type="transmembrane region" description="Helical" evidence="12">
    <location>
        <begin position="479"/>
        <end position="503"/>
    </location>
</feature>
<gene>
    <name evidence="14" type="ORF">CFD26_105966</name>
</gene>
<keyword evidence="6" id="KW-0520">NAD</keyword>
<dbReference type="SUPFAM" id="SSF48317">
    <property type="entry name" value="Acid phosphatase/Vanadium-dependent haloperoxidase"/>
    <property type="match status" value="1"/>
</dbReference>
<dbReference type="SUPFAM" id="SSF51430">
    <property type="entry name" value="NAD(P)-linked oxidoreductase"/>
    <property type="match status" value="1"/>
</dbReference>
<dbReference type="CDD" id="cd19071">
    <property type="entry name" value="AKR_AKR1-5-like"/>
    <property type="match status" value="1"/>
</dbReference>
<keyword evidence="12" id="KW-0812">Transmembrane</keyword>
<dbReference type="InterPro" id="IPR000326">
    <property type="entry name" value="PAP2/HPO"/>
</dbReference>
<dbReference type="FunFam" id="1.20.144.10:FF:000042">
    <property type="entry name" value="PAP2 domain protein"/>
    <property type="match status" value="1"/>
</dbReference>
<protein>
    <recommendedName>
        <fullName evidence="10">Probable NAD(P)H-dependent D-xylose reductase xyl1</fullName>
        <ecNumber evidence="3">1.1.1.307</ecNumber>
    </recommendedName>
</protein>
<dbReference type="PROSITE" id="PS00062">
    <property type="entry name" value="ALDOKETO_REDUCTASE_2"/>
    <property type="match status" value="1"/>
</dbReference>
<dbReference type="Proteomes" id="UP000215289">
    <property type="component" value="Unassembled WGS sequence"/>
</dbReference>
<dbReference type="GO" id="GO:0042732">
    <property type="term" value="P:D-xylose metabolic process"/>
    <property type="evidence" value="ECO:0007669"/>
    <property type="project" value="UniProtKB-KW"/>
</dbReference>
<feature type="domain" description="Phosphatidic acid phosphatase type 2/haloperoxidase" evidence="13">
    <location>
        <begin position="392"/>
        <end position="574"/>
    </location>
</feature>
<dbReference type="EC" id="1.1.1.307" evidence="3"/>
<comment type="pathway">
    <text evidence="1">Carbohydrate metabolism; D-xylose degradation.</text>
</comment>
<evidence type="ECO:0000256" key="3">
    <source>
        <dbReference type="ARBA" id="ARBA00012845"/>
    </source>
</evidence>
<evidence type="ECO:0000256" key="7">
    <source>
        <dbReference type="ARBA" id="ARBA00025065"/>
    </source>
</evidence>
<dbReference type="AlphaFoldDB" id="A0A397H3S3"/>
<evidence type="ECO:0000256" key="12">
    <source>
        <dbReference type="SAM" id="Phobius"/>
    </source>
</evidence>
<dbReference type="InterPro" id="IPR018170">
    <property type="entry name" value="Aldo/ket_reductase_CS"/>
</dbReference>
<dbReference type="InterPro" id="IPR023210">
    <property type="entry name" value="NADP_OxRdtase_dom"/>
</dbReference>
<evidence type="ECO:0000256" key="11">
    <source>
        <dbReference type="SAM" id="MobiDB-lite"/>
    </source>
</evidence>
<dbReference type="InterPro" id="IPR020471">
    <property type="entry name" value="AKR"/>
</dbReference>
<dbReference type="PANTHER" id="PTHR11732">
    <property type="entry name" value="ALDO/KETO REDUCTASE"/>
    <property type="match status" value="1"/>
</dbReference>
<dbReference type="Gene3D" id="1.20.144.10">
    <property type="entry name" value="Phosphatidic acid phosphatase type 2/haloperoxidase"/>
    <property type="match status" value="1"/>
</dbReference>
<feature type="region of interest" description="Disordered" evidence="11">
    <location>
        <begin position="607"/>
        <end position="637"/>
    </location>
</feature>
<dbReference type="Gene3D" id="3.20.20.100">
    <property type="entry name" value="NADP-dependent oxidoreductase domain"/>
    <property type="match status" value="1"/>
</dbReference>
<dbReference type="Pfam" id="PF01569">
    <property type="entry name" value="PAP2"/>
    <property type="match status" value="1"/>
</dbReference>
<dbReference type="FunFam" id="3.20.20.100:FF:000007">
    <property type="entry name" value="NAD(P)H-dependent D-xylose reductase xyl1"/>
    <property type="match status" value="1"/>
</dbReference>
<dbReference type="Pfam" id="PF00248">
    <property type="entry name" value="Aldo_ket_red"/>
    <property type="match status" value="1"/>
</dbReference>
<feature type="transmembrane region" description="Helical" evidence="12">
    <location>
        <begin position="388"/>
        <end position="406"/>
    </location>
</feature>
<evidence type="ECO:0000256" key="4">
    <source>
        <dbReference type="ARBA" id="ARBA00022629"/>
    </source>
</evidence>
<dbReference type="SMART" id="SM00014">
    <property type="entry name" value="acidPPc"/>
    <property type="match status" value="1"/>
</dbReference>
<dbReference type="PRINTS" id="PR00069">
    <property type="entry name" value="ALDKETRDTASE"/>
</dbReference>
<feature type="transmembrane region" description="Helical" evidence="12">
    <location>
        <begin position="552"/>
        <end position="574"/>
    </location>
</feature>
<evidence type="ECO:0000313" key="14">
    <source>
        <dbReference type="EMBL" id="RLL97278.1"/>
    </source>
</evidence>
<evidence type="ECO:0000256" key="8">
    <source>
        <dbReference type="ARBA" id="ARBA00047534"/>
    </source>
</evidence>
<proteinExistence type="inferred from homology"/>
<evidence type="ECO:0000256" key="6">
    <source>
        <dbReference type="ARBA" id="ARBA00023027"/>
    </source>
</evidence>
<dbReference type="OrthoDB" id="416253at2759"/>
<dbReference type="GO" id="GO:0016491">
    <property type="term" value="F:oxidoreductase activity"/>
    <property type="evidence" value="ECO:0007669"/>
    <property type="project" value="UniProtKB-KW"/>
</dbReference>
<feature type="transmembrane region" description="Helical" evidence="12">
    <location>
        <begin position="347"/>
        <end position="368"/>
    </location>
</feature>
<comment type="catalytic activity">
    <reaction evidence="8">
        <text>xylitol + NADP(+) = D-xylose + NADPH + H(+)</text>
        <dbReference type="Rhea" id="RHEA:27445"/>
        <dbReference type="ChEBI" id="CHEBI:15378"/>
        <dbReference type="ChEBI" id="CHEBI:17151"/>
        <dbReference type="ChEBI" id="CHEBI:53455"/>
        <dbReference type="ChEBI" id="CHEBI:57783"/>
        <dbReference type="ChEBI" id="CHEBI:58349"/>
        <dbReference type="EC" id="1.1.1.307"/>
    </reaction>
</comment>
<reference evidence="14 15" key="1">
    <citation type="submission" date="2018-08" db="EMBL/GenBank/DDBJ databases">
        <title>Draft genome sequences of two Aspergillus turcosus clinical strains isolated from bronchoalveolar lavage fluid: one azole-susceptible and the other azole-resistant.</title>
        <authorList>
            <person name="Parent-Michaud M."/>
            <person name="Dufresne P.J."/>
            <person name="Fournier E."/>
            <person name="Martineau C."/>
            <person name="Moreira S."/>
            <person name="Perkins V."/>
            <person name="De Repentigny L."/>
            <person name="Dufresne S.F."/>
        </authorList>
    </citation>
    <scope>NUCLEOTIDE SEQUENCE [LARGE SCALE GENOMIC DNA]</scope>
    <source>
        <strain evidence="14">HMR AF 1038</strain>
    </source>
</reference>
<comment type="caution">
    <text evidence="14">The sequence shown here is derived from an EMBL/GenBank/DDBJ whole genome shotgun (WGS) entry which is preliminary data.</text>
</comment>
<name>A0A397H3S3_9EURO</name>
<comment type="similarity">
    <text evidence="2">Belongs to the aldo/keto reductase family.</text>
</comment>
<dbReference type="CDD" id="cd03390">
    <property type="entry name" value="PAP2_containing_1_like"/>
    <property type="match status" value="1"/>
</dbReference>
<feature type="compositionally biased region" description="Basic and acidic residues" evidence="11">
    <location>
        <begin position="623"/>
        <end position="637"/>
    </location>
</feature>
<comment type="catalytic activity">
    <reaction evidence="9">
        <text>xylitol + NAD(+) = D-xylose + NADH + H(+)</text>
        <dbReference type="Rhea" id="RHEA:27441"/>
        <dbReference type="ChEBI" id="CHEBI:15378"/>
        <dbReference type="ChEBI" id="CHEBI:17151"/>
        <dbReference type="ChEBI" id="CHEBI:53455"/>
        <dbReference type="ChEBI" id="CHEBI:57540"/>
        <dbReference type="ChEBI" id="CHEBI:57945"/>
        <dbReference type="EC" id="1.1.1.307"/>
    </reaction>
</comment>
<feature type="transmembrane region" description="Helical" evidence="12">
    <location>
        <begin position="524"/>
        <end position="546"/>
    </location>
</feature>
<keyword evidence="4" id="KW-0119">Carbohydrate metabolism</keyword>
<evidence type="ECO:0000256" key="9">
    <source>
        <dbReference type="ARBA" id="ARBA00049485"/>
    </source>
</evidence>
<dbReference type="EMBL" id="NIDN02000083">
    <property type="protein sequence ID" value="RLL97278.1"/>
    <property type="molecule type" value="Genomic_DNA"/>
</dbReference>
<evidence type="ECO:0000256" key="10">
    <source>
        <dbReference type="ARBA" id="ARBA00072710"/>
    </source>
</evidence>
<evidence type="ECO:0000256" key="5">
    <source>
        <dbReference type="ARBA" id="ARBA00023002"/>
    </source>
</evidence>
<keyword evidence="4" id="KW-0859">Xylose metabolism</keyword>
<keyword evidence="5" id="KW-0560">Oxidoreductase</keyword>
<dbReference type="InterPro" id="IPR036938">
    <property type="entry name" value="PAP2/HPO_sf"/>
</dbReference>
<organism evidence="14 15">
    <name type="scientific">Aspergillus turcosus</name>
    <dbReference type="NCBI Taxonomy" id="1245748"/>
    <lineage>
        <taxon>Eukaryota</taxon>
        <taxon>Fungi</taxon>
        <taxon>Dikarya</taxon>
        <taxon>Ascomycota</taxon>
        <taxon>Pezizomycotina</taxon>
        <taxon>Eurotiomycetes</taxon>
        <taxon>Eurotiomycetidae</taxon>
        <taxon>Eurotiales</taxon>
        <taxon>Aspergillaceae</taxon>
        <taxon>Aspergillus</taxon>
        <taxon>Aspergillus subgen. Fumigati</taxon>
    </lineage>
</organism>
<comment type="function">
    <text evidence="7">Catalyzes the initial reaction in the xylose utilization pathway by reducing D-xylose into xylitol. Xylose is a major component of hemicelluloses such as xylan. Most fungi utilize D-xylose via three enzymatic reactions, xylose reductase (XR), xylitol dehydrogenase (XDH), and xylulokinase, to form xylulose 5-phosphate, which enters pentose phosphate pathway.</text>
</comment>
<keyword evidence="15" id="KW-1185">Reference proteome</keyword>
<dbReference type="PROSITE" id="PS00798">
    <property type="entry name" value="ALDOKETO_REDUCTASE_1"/>
    <property type="match status" value="1"/>
</dbReference>
<dbReference type="InterPro" id="IPR036812">
    <property type="entry name" value="NAD(P)_OxRdtase_dom_sf"/>
</dbReference>
<dbReference type="STRING" id="1245748.A0A397H3S3"/>